<keyword evidence="2" id="KW-0812">Transmembrane</keyword>
<comment type="caution">
    <text evidence="3">The sequence shown here is derived from an EMBL/GenBank/DDBJ whole genome shotgun (WGS) entry which is preliminary data.</text>
</comment>
<feature type="transmembrane region" description="Helical" evidence="2">
    <location>
        <begin position="265"/>
        <end position="287"/>
    </location>
</feature>
<feature type="region of interest" description="Disordered" evidence="1">
    <location>
        <begin position="54"/>
        <end position="82"/>
    </location>
</feature>
<keyword evidence="4" id="KW-1185">Reference proteome</keyword>
<dbReference type="Proteomes" id="UP000194798">
    <property type="component" value="Unassembled WGS sequence"/>
</dbReference>
<proteinExistence type="predicted"/>
<evidence type="ECO:0000256" key="2">
    <source>
        <dbReference type="SAM" id="Phobius"/>
    </source>
</evidence>
<feature type="transmembrane region" description="Helical" evidence="2">
    <location>
        <begin position="238"/>
        <end position="259"/>
    </location>
</feature>
<protein>
    <submittedName>
        <fullName evidence="3">Uncharacterized protein</fullName>
    </submittedName>
</protein>
<keyword evidence="2" id="KW-1133">Transmembrane helix</keyword>
<dbReference type="OrthoDB" id="5624424at2"/>
<reference evidence="3 4" key="1">
    <citation type="submission" date="2016-12" db="EMBL/GenBank/DDBJ databases">
        <title>Thioflexothrix psekupsii D3 genome sequencing and assembly.</title>
        <authorList>
            <person name="Fomenkov A."/>
            <person name="Vincze T."/>
            <person name="Grabovich M."/>
            <person name="Anton B.P."/>
            <person name="Dubinina G."/>
            <person name="Orlova M."/>
            <person name="Belousova E."/>
            <person name="Roberts R.J."/>
        </authorList>
    </citation>
    <scope>NUCLEOTIDE SEQUENCE [LARGE SCALE GENOMIC DNA]</scope>
    <source>
        <strain evidence="3">D3</strain>
    </source>
</reference>
<accession>A0A251XAW7</accession>
<sequence length="419" mass="47260">MMPDFDRCPVCEFNIDSTANRCPQCGWELPYFLNLTPEDIANYRVALKQAQLAWQQQQQQPPPSPSTSAPSAPATPPLHSEAEESAHDFAQRLYESGPHAAGYANVLLGHYDEKKHSLPLLITWPSWMSMSLNGLYVHVEPETVKTLTAQTRYPVWVQLDADEQKHIIVRGLSLEMPDKQHLGIKQFEDEQYWTWATQHHTLGGYQQYLAAHTLKNHHQTARDCVQTLQKQQRRQEQLVLISGFVIAGFGSALGTGLAFHWFEHFALIIAGGLVGTLLLLGSSFLIYMAMTTLSVCQEATLFAIESINGQRLTQNYIRINRHDTPVMQIRGWAIDKVAEMPAGGVLIVAGSDVITALYGRERPDVVRTLGGEQYRYCGFSAAFYSELLPQGHYDLPLRILRHDRSAYFSPEKTVRLLVE</sequence>
<dbReference type="AlphaFoldDB" id="A0A251XAW7"/>
<organism evidence="3 4">
    <name type="scientific">Thioflexithrix psekupsensis</name>
    <dbReference type="NCBI Taxonomy" id="1570016"/>
    <lineage>
        <taxon>Bacteria</taxon>
        <taxon>Pseudomonadati</taxon>
        <taxon>Pseudomonadota</taxon>
        <taxon>Gammaproteobacteria</taxon>
        <taxon>Thiotrichales</taxon>
        <taxon>Thioflexithrix</taxon>
    </lineage>
</organism>
<gene>
    <name evidence="3" type="ORF">TPSD3_03355</name>
</gene>
<evidence type="ECO:0000313" key="4">
    <source>
        <dbReference type="Proteomes" id="UP000194798"/>
    </source>
</evidence>
<evidence type="ECO:0000256" key="1">
    <source>
        <dbReference type="SAM" id="MobiDB-lite"/>
    </source>
</evidence>
<dbReference type="RefSeq" id="WP_086487168.1">
    <property type="nucleotide sequence ID" value="NZ_MSLT01000006.1"/>
</dbReference>
<dbReference type="EMBL" id="MSLT01000006">
    <property type="protein sequence ID" value="OUD15571.1"/>
    <property type="molecule type" value="Genomic_DNA"/>
</dbReference>
<evidence type="ECO:0000313" key="3">
    <source>
        <dbReference type="EMBL" id="OUD15571.1"/>
    </source>
</evidence>
<name>A0A251XAW7_9GAMM</name>
<keyword evidence="2" id="KW-0472">Membrane</keyword>